<gene>
    <name evidence="2" type="primary">LOC120270501</name>
</gene>
<name>A0AB40C4H7_DIOCR</name>
<reference evidence="2" key="1">
    <citation type="submission" date="2025-08" db="UniProtKB">
        <authorList>
            <consortium name="RefSeq"/>
        </authorList>
    </citation>
    <scope>IDENTIFICATION</scope>
</reference>
<dbReference type="Proteomes" id="UP001515500">
    <property type="component" value="Chromosome 10"/>
</dbReference>
<protein>
    <submittedName>
        <fullName evidence="2">Proteasome assembly chaperone 4</fullName>
    </submittedName>
</protein>
<evidence type="ECO:0000313" key="2">
    <source>
        <dbReference type="RefSeq" id="XP_039133469.1"/>
    </source>
</evidence>
<dbReference type="PANTHER" id="PTHR33559:SF1">
    <property type="entry name" value="PROTEASOME ASSEMBLY CHAPERONE 4"/>
    <property type="match status" value="1"/>
</dbReference>
<keyword evidence="2" id="KW-0647">Proteasome</keyword>
<dbReference type="Pfam" id="PF16093">
    <property type="entry name" value="PAC4"/>
    <property type="match status" value="1"/>
</dbReference>
<dbReference type="AlphaFoldDB" id="A0AB40C4H7"/>
<sequence length="168" mass="17570">MASGDLDGQFSEMKVCADPLCSGSSLSAGNGVIDVDDDGVQITCFTENVHDVVLHFQIIRLAKQIFAWIGCNSAKLGHMHAAASTRPMNTVSVAALIGGGANSTGSSVARRLALKTGVNVVLACNIPNSKDSQMLEAAAERKLMEKLTTLGYITRPASQNTSNQSSNS</sequence>
<dbReference type="RefSeq" id="XP_039133469.1">
    <property type="nucleotide sequence ID" value="XM_039277535.1"/>
</dbReference>
<proteinExistence type="predicted"/>
<accession>A0AB40C4H7</accession>
<organism evidence="1 2">
    <name type="scientific">Dioscorea cayennensis subsp. rotundata</name>
    <name type="common">White Guinea yam</name>
    <name type="synonym">Dioscorea rotundata</name>
    <dbReference type="NCBI Taxonomy" id="55577"/>
    <lineage>
        <taxon>Eukaryota</taxon>
        <taxon>Viridiplantae</taxon>
        <taxon>Streptophyta</taxon>
        <taxon>Embryophyta</taxon>
        <taxon>Tracheophyta</taxon>
        <taxon>Spermatophyta</taxon>
        <taxon>Magnoliopsida</taxon>
        <taxon>Liliopsida</taxon>
        <taxon>Dioscoreales</taxon>
        <taxon>Dioscoreaceae</taxon>
        <taxon>Dioscorea</taxon>
    </lineage>
</organism>
<dbReference type="PANTHER" id="PTHR33559">
    <property type="entry name" value="PROTEASOME ASSEMBLY CHAPERONE 4"/>
    <property type="match status" value="1"/>
</dbReference>
<evidence type="ECO:0000313" key="1">
    <source>
        <dbReference type="Proteomes" id="UP001515500"/>
    </source>
</evidence>
<dbReference type="InterPro" id="IPR032157">
    <property type="entry name" value="PAC4"/>
</dbReference>
<keyword evidence="1" id="KW-1185">Reference proteome</keyword>
<dbReference type="GO" id="GO:0000502">
    <property type="term" value="C:proteasome complex"/>
    <property type="evidence" value="ECO:0007669"/>
    <property type="project" value="UniProtKB-KW"/>
</dbReference>
<dbReference type="GeneID" id="120270501"/>
<dbReference type="GO" id="GO:0043248">
    <property type="term" value="P:proteasome assembly"/>
    <property type="evidence" value="ECO:0007669"/>
    <property type="project" value="InterPro"/>
</dbReference>